<name>A0A9D2EA57_9BACE</name>
<comment type="caution">
    <text evidence="2">The sequence shown here is derived from an EMBL/GenBank/DDBJ whole genome shotgun (WGS) entry which is preliminary data.</text>
</comment>
<reference evidence="2" key="2">
    <citation type="submission" date="2021-04" db="EMBL/GenBank/DDBJ databases">
        <authorList>
            <person name="Gilroy R."/>
        </authorList>
    </citation>
    <scope>NUCLEOTIDE SEQUENCE</scope>
    <source>
        <strain evidence="2">ChiHjej9B8-1298</strain>
    </source>
</reference>
<dbReference type="InterPro" id="IPR025347">
    <property type="entry name" value="DUF4251"/>
</dbReference>
<keyword evidence="1" id="KW-0732">Signal</keyword>
<proteinExistence type="predicted"/>
<dbReference type="Gene3D" id="2.40.128.410">
    <property type="match status" value="1"/>
</dbReference>
<dbReference type="Pfam" id="PF14059">
    <property type="entry name" value="DUF4251"/>
    <property type="match status" value="1"/>
</dbReference>
<protein>
    <submittedName>
        <fullName evidence="2">DUF4251 domain-containing protein</fullName>
    </submittedName>
</protein>
<dbReference type="EMBL" id="DXBX01000082">
    <property type="protein sequence ID" value="HIZ33844.1"/>
    <property type="molecule type" value="Genomic_DNA"/>
</dbReference>
<sequence length="173" mass="18526">MRKFIAFVALTLVSMAATAVYAQQVPSDSVLHAVAVQALKENKFVVEADRLIFKQGDVAYVNSNTNFIKVDGEKGTVQVAFNNTPFAGPNGIGGITVDGRVSGIKVKESKRGIVTYSFNVQGSGISAQVFLTLNRGNNQATVNVSPNFNSRNLTLSGELVPLEESTIFKARSL</sequence>
<dbReference type="Proteomes" id="UP000824028">
    <property type="component" value="Unassembled WGS sequence"/>
</dbReference>
<evidence type="ECO:0000313" key="2">
    <source>
        <dbReference type="EMBL" id="HIZ33844.1"/>
    </source>
</evidence>
<accession>A0A9D2EA57</accession>
<feature type="signal peptide" evidence="1">
    <location>
        <begin position="1"/>
        <end position="22"/>
    </location>
</feature>
<organism evidence="2 3">
    <name type="scientific">Candidatus Bacteroides merdigallinarum</name>
    <dbReference type="NCBI Taxonomy" id="2838473"/>
    <lineage>
        <taxon>Bacteria</taxon>
        <taxon>Pseudomonadati</taxon>
        <taxon>Bacteroidota</taxon>
        <taxon>Bacteroidia</taxon>
        <taxon>Bacteroidales</taxon>
        <taxon>Bacteroidaceae</taxon>
        <taxon>Bacteroides</taxon>
    </lineage>
</organism>
<feature type="chain" id="PRO_5038931471" evidence="1">
    <location>
        <begin position="23"/>
        <end position="173"/>
    </location>
</feature>
<dbReference type="AlphaFoldDB" id="A0A9D2EA57"/>
<reference evidence="2" key="1">
    <citation type="journal article" date="2021" name="PeerJ">
        <title>Extensive microbial diversity within the chicken gut microbiome revealed by metagenomics and culture.</title>
        <authorList>
            <person name="Gilroy R."/>
            <person name="Ravi A."/>
            <person name="Getino M."/>
            <person name="Pursley I."/>
            <person name="Horton D.L."/>
            <person name="Alikhan N.F."/>
            <person name="Baker D."/>
            <person name="Gharbi K."/>
            <person name="Hall N."/>
            <person name="Watson M."/>
            <person name="Adriaenssens E.M."/>
            <person name="Foster-Nyarko E."/>
            <person name="Jarju S."/>
            <person name="Secka A."/>
            <person name="Antonio M."/>
            <person name="Oren A."/>
            <person name="Chaudhuri R.R."/>
            <person name="La Ragione R."/>
            <person name="Hildebrand F."/>
            <person name="Pallen M.J."/>
        </authorList>
    </citation>
    <scope>NUCLEOTIDE SEQUENCE</scope>
    <source>
        <strain evidence="2">ChiHjej9B8-1298</strain>
    </source>
</reference>
<gene>
    <name evidence="2" type="ORF">H9814_09980</name>
</gene>
<evidence type="ECO:0000313" key="3">
    <source>
        <dbReference type="Proteomes" id="UP000824028"/>
    </source>
</evidence>
<evidence type="ECO:0000256" key="1">
    <source>
        <dbReference type="SAM" id="SignalP"/>
    </source>
</evidence>